<evidence type="ECO:0000313" key="2">
    <source>
        <dbReference type="EMBL" id="MDT9600427.1"/>
    </source>
</evidence>
<evidence type="ECO:0000313" key="3">
    <source>
        <dbReference type="Proteomes" id="UP001259572"/>
    </source>
</evidence>
<proteinExistence type="predicted"/>
<dbReference type="RefSeq" id="WP_315727590.1">
    <property type="nucleotide sequence ID" value="NZ_JAVUPU010000009.1"/>
</dbReference>
<protein>
    <recommendedName>
        <fullName evidence="1">DUF7662 domain-containing protein</fullName>
    </recommendedName>
</protein>
<keyword evidence="3" id="KW-1185">Reference proteome</keyword>
<comment type="caution">
    <text evidence="2">The sequence shown here is derived from an EMBL/GenBank/DDBJ whole genome shotgun (WGS) entry which is preliminary data.</text>
</comment>
<dbReference type="Pfam" id="PF24698">
    <property type="entry name" value="DUF7662"/>
    <property type="match status" value="1"/>
</dbReference>
<reference evidence="2 3" key="1">
    <citation type="submission" date="2023-05" db="EMBL/GenBank/DDBJ databases">
        <authorList>
            <person name="Guo Y."/>
        </authorList>
    </citation>
    <scope>NUCLEOTIDE SEQUENCE [LARGE SCALE GENOMIC DNA]</scope>
    <source>
        <strain evidence="2 3">GR2756</strain>
    </source>
</reference>
<evidence type="ECO:0000259" key="1">
    <source>
        <dbReference type="Pfam" id="PF24698"/>
    </source>
</evidence>
<feature type="domain" description="DUF7662" evidence="1">
    <location>
        <begin position="4"/>
        <end position="71"/>
    </location>
</feature>
<sequence>MAKYDPLRAYLRRKGNAELVLSFSDIERVIGAMLPKSASLPQWWANETEPDSRHVQCHAWRGAGYEASLMPDRDRVRFSRRT</sequence>
<gene>
    <name evidence="2" type="ORF">RQX22_15820</name>
</gene>
<dbReference type="InterPro" id="IPR056079">
    <property type="entry name" value="DUF7662"/>
</dbReference>
<accession>A0ABU3QAK0</accession>
<dbReference type="Proteomes" id="UP001259572">
    <property type="component" value="Unassembled WGS sequence"/>
</dbReference>
<organism evidence="2 3">
    <name type="scientific">Sphingosinicella rhizophila</name>
    <dbReference type="NCBI Taxonomy" id="3050082"/>
    <lineage>
        <taxon>Bacteria</taxon>
        <taxon>Pseudomonadati</taxon>
        <taxon>Pseudomonadota</taxon>
        <taxon>Alphaproteobacteria</taxon>
        <taxon>Sphingomonadales</taxon>
        <taxon>Sphingosinicellaceae</taxon>
        <taxon>Sphingosinicella</taxon>
    </lineage>
</organism>
<name>A0ABU3QAK0_9SPHN</name>
<dbReference type="EMBL" id="JAVUPU010000009">
    <property type="protein sequence ID" value="MDT9600427.1"/>
    <property type="molecule type" value="Genomic_DNA"/>
</dbReference>